<dbReference type="InterPro" id="IPR011111">
    <property type="entry name" value="Plasmid_RepB"/>
</dbReference>
<dbReference type="SUPFAM" id="SSF109709">
    <property type="entry name" value="KorB DNA-binding domain-like"/>
    <property type="match status" value="1"/>
</dbReference>
<sequence length="346" mass="38278">MGTHMNTPSDRSKRMKALFGGIDPSSLEQAPSPAPTEQEKRVGAGAIKSVQGAFSAIEQENDKLRVALAQGERLVDLDPDLIEASFVRDRMDFENDAEFQSLVDSIRETGQQVPVLVRPHPAHSGRYQLAYGHRRWRAAKTLLMPVKALIRQLSDDALVIAQGKENTERKSLSFIEQAMFAQTLKDRGFDRQTIANALGRGEKKGLAYISMLTAVTGALPASLIHAIGPAPSSGRPRWEQLVARYAELPSERSFDAMIASEAWKALESDQRLLKAISFFSAPTKKRESLTDSIANAKGQACITVQRSGSHIRIALDNRKSHGFADWLVGQLPEMLKKFERETENDD</sequence>
<dbReference type="Gene3D" id="3.90.1530.30">
    <property type="match status" value="1"/>
</dbReference>
<dbReference type="SMART" id="SM00470">
    <property type="entry name" value="ParB"/>
    <property type="match status" value="1"/>
</dbReference>
<dbReference type="RefSeq" id="WP_189491631.1">
    <property type="nucleotide sequence ID" value="NZ_BMZO01000010.1"/>
</dbReference>
<dbReference type="GO" id="GO:0003677">
    <property type="term" value="F:DNA binding"/>
    <property type="evidence" value="ECO:0007669"/>
    <property type="project" value="InterPro"/>
</dbReference>
<evidence type="ECO:0000256" key="1">
    <source>
        <dbReference type="ARBA" id="ARBA00006295"/>
    </source>
</evidence>
<dbReference type="SUPFAM" id="SSF110849">
    <property type="entry name" value="ParB/Sulfiredoxin"/>
    <property type="match status" value="1"/>
</dbReference>
<dbReference type="Pfam" id="PF02195">
    <property type="entry name" value="ParB_N"/>
    <property type="match status" value="1"/>
</dbReference>
<dbReference type="EMBL" id="BMZO01000010">
    <property type="protein sequence ID" value="GHC77567.1"/>
    <property type="molecule type" value="Genomic_DNA"/>
</dbReference>
<comment type="caution">
    <text evidence="4">The sequence shown here is derived from an EMBL/GenBank/DDBJ whole genome shotgun (WGS) entry which is preliminary data.</text>
</comment>
<evidence type="ECO:0000313" key="4">
    <source>
        <dbReference type="EMBL" id="GHC77567.1"/>
    </source>
</evidence>
<dbReference type="Pfam" id="PF07506">
    <property type="entry name" value="RepB"/>
    <property type="match status" value="1"/>
</dbReference>
<dbReference type="InterPro" id="IPR037972">
    <property type="entry name" value="RepB_N"/>
</dbReference>
<organism evidence="4 5">
    <name type="scientific">Limoniibacter endophyticus</name>
    <dbReference type="NCBI Taxonomy" id="1565040"/>
    <lineage>
        <taxon>Bacteria</taxon>
        <taxon>Pseudomonadati</taxon>
        <taxon>Pseudomonadota</taxon>
        <taxon>Alphaproteobacteria</taxon>
        <taxon>Hyphomicrobiales</taxon>
        <taxon>Bartonellaceae</taxon>
        <taxon>Limoniibacter</taxon>
    </lineage>
</organism>
<reference evidence="4" key="1">
    <citation type="journal article" date="2014" name="Int. J. Syst. Evol. Microbiol.">
        <title>Complete genome sequence of Corynebacterium casei LMG S-19264T (=DSM 44701T), isolated from a smear-ripened cheese.</title>
        <authorList>
            <consortium name="US DOE Joint Genome Institute (JGI-PGF)"/>
            <person name="Walter F."/>
            <person name="Albersmeier A."/>
            <person name="Kalinowski J."/>
            <person name="Ruckert C."/>
        </authorList>
    </citation>
    <scope>NUCLEOTIDE SEQUENCE</scope>
    <source>
        <strain evidence="4">KCTC 42097</strain>
    </source>
</reference>
<dbReference type="NCBIfam" id="TIGR00180">
    <property type="entry name" value="parB_part"/>
    <property type="match status" value="1"/>
</dbReference>
<dbReference type="PANTHER" id="PTHR33375">
    <property type="entry name" value="CHROMOSOME-PARTITIONING PROTEIN PARB-RELATED"/>
    <property type="match status" value="1"/>
</dbReference>
<dbReference type="AlphaFoldDB" id="A0A8J3DJB4"/>
<dbReference type="InterPro" id="IPR050336">
    <property type="entry name" value="Chromosome_partition/occlusion"/>
</dbReference>
<dbReference type="PANTHER" id="PTHR33375:SF1">
    <property type="entry name" value="CHROMOSOME-PARTITIONING PROTEIN PARB-RELATED"/>
    <property type="match status" value="1"/>
</dbReference>
<evidence type="ECO:0000256" key="2">
    <source>
        <dbReference type="SAM" id="MobiDB-lite"/>
    </source>
</evidence>
<dbReference type="Gene3D" id="1.10.10.2830">
    <property type="match status" value="1"/>
</dbReference>
<dbReference type="InterPro" id="IPR017819">
    <property type="entry name" value="Plasmid_partition_RepB"/>
</dbReference>
<proteinExistence type="inferred from homology"/>
<protein>
    <submittedName>
        <fullName evidence="4">Plasmid partitioning protein RepB</fullName>
    </submittedName>
</protein>
<dbReference type="GO" id="GO:0007059">
    <property type="term" value="P:chromosome segregation"/>
    <property type="evidence" value="ECO:0007669"/>
    <property type="project" value="TreeGrafter"/>
</dbReference>
<dbReference type="Proteomes" id="UP000641137">
    <property type="component" value="Unassembled WGS sequence"/>
</dbReference>
<gene>
    <name evidence="4" type="ORF">GCM10010136_28880</name>
</gene>
<feature type="domain" description="ParB-like N-terminal" evidence="3">
    <location>
        <begin position="75"/>
        <end position="167"/>
    </location>
</feature>
<comment type="similarity">
    <text evidence="1">Belongs to the ParB family.</text>
</comment>
<dbReference type="CDD" id="cd16405">
    <property type="entry name" value="RepB_like_N"/>
    <property type="match status" value="1"/>
</dbReference>
<keyword evidence="5" id="KW-1185">Reference proteome</keyword>
<reference evidence="4" key="2">
    <citation type="submission" date="2020-09" db="EMBL/GenBank/DDBJ databases">
        <authorList>
            <person name="Sun Q."/>
            <person name="Kim S."/>
        </authorList>
    </citation>
    <scope>NUCLEOTIDE SEQUENCE</scope>
    <source>
        <strain evidence="4">KCTC 42097</strain>
    </source>
</reference>
<dbReference type="InterPro" id="IPR036086">
    <property type="entry name" value="ParB/Sulfiredoxin_sf"/>
</dbReference>
<evidence type="ECO:0000259" key="3">
    <source>
        <dbReference type="SMART" id="SM00470"/>
    </source>
</evidence>
<dbReference type="GO" id="GO:0005694">
    <property type="term" value="C:chromosome"/>
    <property type="evidence" value="ECO:0007669"/>
    <property type="project" value="TreeGrafter"/>
</dbReference>
<feature type="region of interest" description="Disordered" evidence="2">
    <location>
        <begin position="1"/>
        <end position="41"/>
    </location>
</feature>
<dbReference type="InterPro" id="IPR004437">
    <property type="entry name" value="ParB/RepB/Spo0J"/>
</dbReference>
<evidence type="ECO:0000313" key="5">
    <source>
        <dbReference type="Proteomes" id="UP000641137"/>
    </source>
</evidence>
<dbReference type="NCBIfam" id="TIGR03454">
    <property type="entry name" value="partition_RepB"/>
    <property type="match status" value="1"/>
</dbReference>
<name>A0A8J3DJB4_9HYPH</name>
<dbReference type="InterPro" id="IPR003115">
    <property type="entry name" value="ParB_N"/>
</dbReference>
<accession>A0A8J3DJB4</accession>